<organism evidence="1 2">
    <name type="scientific">Hoylesella enoeca</name>
    <dbReference type="NCBI Taxonomy" id="76123"/>
    <lineage>
        <taxon>Bacteria</taxon>
        <taxon>Pseudomonadati</taxon>
        <taxon>Bacteroidota</taxon>
        <taxon>Bacteroidia</taxon>
        <taxon>Bacteroidales</taxon>
        <taxon>Prevotellaceae</taxon>
        <taxon>Hoylesella</taxon>
    </lineage>
</organism>
<gene>
    <name evidence="1" type="ORF">AS203_03855</name>
</gene>
<sequence length="196" mass="22758">MKGKLQLTVLMIIFLSAFIALCIYGRNKIVCLEKVEDSLQIQLRYAHSTIVNYRDIMGLSWDLQNRKLRSDSIKLVSKGREILFADILSDKKVYASLSTDNCWSCVLSLQNYILAHKEDKNVIYLIHYYDPEMLRAFLLYSKIKNNVYLIKGKQPRPVDDSSAPYLFMATKDGRITKVLRPLREDSGLLNTYFFNN</sequence>
<evidence type="ECO:0000313" key="1">
    <source>
        <dbReference type="EMBL" id="ALO48325.1"/>
    </source>
</evidence>
<dbReference type="RefSeq" id="WP_025065777.1">
    <property type="nucleotide sequence ID" value="NZ_CP013195.1"/>
</dbReference>
<dbReference type="KEGG" id="peo:AS203_03855"/>
<keyword evidence="2" id="KW-1185">Reference proteome</keyword>
<dbReference type="STRING" id="76123.AS203_03855"/>
<dbReference type="Proteomes" id="UP000056252">
    <property type="component" value="Chromosome"/>
</dbReference>
<evidence type="ECO:0000313" key="2">
    <source>
        <dbReference type="Proteomes" id="UP000056252"/>
    </source>
</evidence>
<proteinExistence type="predicted"/>
<dbReference type="EMBL" id="CP013195">
    <property type="protein sequence ID" value="ALO48325.1"/>
    <property type="molecule type" value="Genomic_DNA"/>
</dbReference>
<accession>A0A0S2KJB4</accession>
<protein>
    <submittedName>
        <fullName evidence="1">Uncharacterized protein</fullName>
    </submittedName>
</protein>
<reference evidence="2" key="1">
    <citation type="submission" date="2015-11" db="EMBL/GenBank/DDBJ databases">
        <authorList>
            <person name="Holder M.E."/>
            <person name="Ajami N.J."/>
            <person name="Petrosino J.F."/>
        </authorList>
    </citation>
    <scope>NUCLEOTIDE SEQUENCE [LARGE SCALE GENOMIC DNA]</scope>
    <source>
        <strain evidence="2">F0113</strain>
    </source>
</reference>
<dbReference type="AlphaFoldDB" id="A0A0S2KJB4"/>
<name>A0A0S2KJB4_9BACT</name>